<keyword evidence="2" id="KW-1185">Reference proteome</keyword>
<dbReference type="AlphaFoldDB" id="A0A0C3KJM0"/>
<dbReference type="InParanoid" id="A0A0C3KJM0"/>
<evidence type="ECO:0000313" key="2">
    <source>
        <dbReference type="Proteomes" id="UP000054217"/>
    </source>
</evidence>
<dbReference type="EMBL" id="KN831954">
    <property type="protein sequence ID" value="KIO09772.1"/>
    <property type="molecule type" value="Genomic_DNA"/>
</dbReference>
<dbReference type="HOGENOM" id="CLU_2723192_0_0_1"/>
<protein>
    <submittedName>
        <fullName evidence="1">Uncharacterized protein</fullName>
    </submittedName>
</protein>
<sequence>MSTVMGSKFIQRRRRSLVIERSPVVYQFYEDHEDARFLLERVQPKSTRWVTMLVLVKRLAKKCVSQIYARGS</sequence>
<gene>
    <name evidence="1" type="ORF">M404DRAFT_996639</name>
</gene>
<proteinExistence type="predicted"/>
<reference evidence="1 2" key="1">
    <citation type="submission" date="2014-04" db="EMBL/GenBank/DDBJ databases">
        <authorList>
            <consortium name="DOE Joint Genome Institute"/>
            <person name="Kuo A."/>
            <person name="Kohler A."/>
            <person name="Costa M.D."/>
            <person name="Nagy L.G."/>
            <person name="Floudas D."/>
            <person name="Copeland A."/>
            <person name="Barry K.W."/>
            <person name="Cichocki N."/>
            <person name="Veneault-Fourrey C."/>
            <person name="LaButti K."/>
            <person name="Lindquist E.A."/>
            <person name="Lipzen A."/>
            <person name="Lundell T."/>
            <person name="Morin E."/>
            <person name="Murat C."/>
            <person name="Sun H."/>
            <person name="Tunlid A."/>
            <person name="Henrissat B."/>
            <person name="Grigoriev I.V."/>
            <person name="Hibbett D.S."/>
            <person name="Martin F."/>
            <person name="Nordberg H.P."/>
            <person name="Cantor M.N."/>
            <person name="Hua S.X."/>
        </authorList>
    </citation>
    <scope>NUCLEOTIDE SEQUENCE [LARGE SCALE GENOMIC DNA]</scope>
    <source>
        <strain evidence="1 2">Marx 270</strain>
    </source>
</reference>
<evidence type="ECO:0000313" key="1">
    <source>
        <dbReference type="EMBL" id="KIO09772.1"/>
    </source>
</evidence>
<name>A0A0C3KJM0_PISTI</name>
<reference evidence="2" key="2">
    <citation type="submission" date="2015-01" db="EMBL/GenBank/DDBJ databases">
        <title>Evolutionary Origins and Diversification of the Mycorrhizal Mutualists.</title>
        <authorList>
            <consortium name="DOE Joint Genome Institute"/>
            <consortium name="Mycorrhizal Genomics Consortium"/>
            <person name="Kohler A."/>
            <person name="Kuo A."/>
            <person name="Nagy L.G."/>
            <person name="Floudas D."/>
            <person name="Copeland A."/>
            <person name="Barry K.W."/>
            <person name="Cichocki N."/>
            <person name="Veneault-Fourrey C."/>
            <person name="LaButti K."/>
            <person name="Lindquist E.A."/>
            <person name="Lipzen A."/>
            <person name="Lundell T."/>
            <person name="Morin E."/>
            <person name="Murat C."/>
            <person name="Riley R."/>
            <person name="Ohm R."/>
            <person name="Sun H."/>
            <person name="Tunlid A."/>
            <person name="Henrissat B."/>
            <person name="Grigoriev I.V."/>
            <person name="Hibbett D.S."/>
            <person name="Martin F."/>
        </authorList>
    </citation>
    <scope>NUCLEOTIDE SEQUENCE [LARGE SCALE GENOMIC DNA]</scope>
    <source>
        <strain evidence="2">Marx 270</strain>
    </source>
</reference>
<organism evidence="1 2">
    <name type="scientific">Pisolithus tinctorius Marx 270</name>
    <dbReference type="NCBI Taxonomy" id="870435"/>
    <lineage>
        <taxon>Eukaryota</taxon>
        <taxon>Fungi</taxon>
        <taxon>Dikarya</taxon>
        <taxon>Basidiomycota</taxon>
        <taxon>Agaricomycotina</taxon>
        <taxon>Agaricomycetes</taxon>
        <taxon>Agaricomycetidae</taxon>
        <taxon>Boletales</taxon>
        <taxon>Sclerodermatineae</taxon>
        <taxon>Pisolithaceae</taxon>
        <taxon>Pisolithus</taxon>
    </lineage>
</organism>
<dbReference type="Proteomes" id="UP000054217">
    <property type="component" value="Unassembled WGS sequence"/>
</dbReference>
<accession>A0A0C3KJM0</accession>